<dbReference type="SUPFAM" id="SSF46458">
    <property type="entry name" value="Globin-like"/>
    <property type="match status" value="1"/>
</dbReference>
<dbReference type="Proteomes" id="UP001549031">
    <property type="component" value="Unassembled WGS sequence"/>
</dbReference>
<gene>
    <name evidence="2" type="ORF">ABID21_001592</name>
</gene>
<organism evidence="2 3">
    <name type="scientific">Pseudorhizobium tarimense</name>
    <dbReference type="NCBI Taxonomy" id="1079109"/>
    <lineage>
        <taxon>Bacteria</taxon>
        <taxon>Pseudomonadati</taxon>
        <taxon>Pseudomonadota</taxon>
        <taxon>Alphaproteobacteria</taxon>
        <taxon>Hyphomicrobiales</taxon>
        <taxon>Rhizobiaceae</taxon>
        <taxon>Rhizobium/Agrobacterium group</taxon>
        <taxon>Pseudorhizobium</taxon>
    </lineage>
</organism>
<accession>A0ABV2H4M0</accession>
<dbReference type="Gene3D" id="1.10.490.10">
    <property type="entry name" value="Globins"/>
    <property type="match status" value="1"/>
</dbReference>
<dbReference type="InterPro" id="IPR009050">
    <property type="entry name" value="Globin-like_sf"/>
</dbReference>
<keyword evidence="3" id="KW-1185">Reference proteome</keyword>
<dbReference type="InterPro" id="IPR044398">
    <property type="entry name" value="Globin-sensor_dom"/>
</dbReference>
<dbReference type="EMBL" id="JBEPLJ010000005">
    <property type="protein sequence ID" value="MET3585483.1"/>
    <property type="molecule type" value="Genomic_DNA"/>
</dbReference>
<evidence type="ECO:0000313" key="3">
    <source>
        <dbReference type="Proteomes" id="UP001549031"/>
    </source>
</evidence>
<protein>
    <recommendedName>
        <fullName evidence="1">Globin-sensor domain-containing protein</fullName>
    </recommendedName>
</protein>
<dbReference type="InterPro" id="IPR012292">
    <property type="entry name" value="Globin/Proto"/>
</dbReference>
<name>A0ABV2H4M0_9HYPH</name>
<feature type="domain" description="Globin-sensor" evidence="1">
    <location>
        <begin position="8"/>
        <end position="53"/>
    </location>
</feature>
<sequence length="64" mass="7374">MNDQMKRSDLRDRLDFVGLDAEQRRRLAALQPVIAESIDAALDVFYNKASRHHIPRSSSPTRHT</sequence>
<proteinExistence type="predicted"/>
<dbReference type="Pfam" id="PF11563">
    <property type="entry name" value="Protoglobin"/>
    <property type="match status" value="1"/>
</dbReference>
<comment type="caution">
    <text evidence="2">The sequence shown here is derived from an EMBL/GenBank/DDBJ whole genome shotgun (WGS) entry which is preliminary data.</text>
</comment>
<reference evidence="2 3" key="1">
    <citation type="submission" date="2024-06" db="EMBL/GenBank/DDBJ databases">
        <title>Genomic Encyclopedia of Type Strains, Phase IV (KMG-IV): sequencing the most valuable type-strain genomes for metagenomic binning, comparative biology and taxonomic classification.</title>
        <authorList>
            <person name="Goeker M."/>
        </authorList>
    </citation>
    <scope>NUCLEOTIDE SEQUENCE [LARGE SCALE GENOMIC DNA]</scope>
    <source>
        <strain evidence="2 3">DSM 105042</strain>
    </source>
</reference>
<evidence type="ECO:0000259" key="1">
    <source>
        <dbReference type="Pfam" id="PF11563"/>
    </source>
</evidence>
<evidence type="ECO:0000313" key="2">
    <source>
        <dbReference type="EMBL" id="MET3585483.1"/>
    </source>
</evidence>